<keyword evidence="5" id="KW-0547">Nucleotide-binding</keyword>
<protein>
    <submittedName>
        <fullName evidence="9">Dihydrolipoamide dehydrogenase</fullName>
    </submittedName>
</protein>
<dbReference type="InterPro" id="IPR023753">
    <property type="entry name" value="FAD/NAD-binding_dom"/>
</dbReference>
<proteinExistence type="inferred from homology"/>
<dbReference type="GO" id="GO:0050660">
    <property type="term" value="F:flavin adenine dinucleotide binding"/>
    <property type="evidence" value="ECO:0007669"/>
    <property type="project" value="TreeGrafter"/>
</dbReference>
<keyword evidence="10" id="KW-1185">Reference proteome</keyword>
<dbReference type="PRINTS" id="PR00411">
    <property type="entry name" value="PNDRDTASEI"/>
</dbReference>
<feature type="binding site" evidence="5">
    <location>
        <position position="312"/>
    </location>
    <ligand>
        <name>FAD</name>
        <dbReference type="ChEBI" id="CHEBI:57692"/>
    </ligand>
</feature>
<evidence type="ECO:0000256" key="5">
    <source>
        <dbReference type="PIRSR" id="PIRSR000350-3"/>
    </source>
</evidence>
<evidence type="ECO:0000256" key="4">
    <source>
        <dbReference type="ARBA" id="ARBA00023027"/>
    </source>
</evidence>
<evidence type="ECO:0000259" key="7">
    <source>
        <dbReference type="Pfam" id="PF02852"/>
    </source>
</evidence>
<reference evidence="9 10" key="1">
    <citation type="submission" date="2019-06" db="EMBL/GenBank/DDBJ databases">
        <title>Sequencing the genomes of 1000 actinobacteria strains.</title>
        <authorList>
            <person name="Klenk H.-P."/>
        </authorList>
    </citation>
    <scope>NUCLEOTIDE SEQUENCE [LARGE SCALE GENOMIC DNA]</scope>
    <source>
        <strain evidence="9 10">DSM 8803</strain>
    </source>
</reference>
<dbReference type="Proteomes" id="UP000319094">
    <property type="component" value="Unassembled WGS sequence"/>
</dbReference>
<name>A0A542Y5S0_9MICO</name>
<dbReference type="PIRSF" id="PIRSF000350">
    <property type="entry name" value="Mercury_reductase_MerA"/>
    <property type="match status" value="1"/>
</dbReference>
<feature type="binding site" evidence="5">
    <location>
        <position position="274"/>
    </location>
    <ligand>
        <name>NAD(+)</name>
        <dbReference type="ChEBI" id="CHEBI:57540"/>
    </ligand>
</feature>
<sequence>MGKGTRMDTAEHTSTDYDLIVIGAGPVGENVADYAVGPNVRVAIVEAELVGGECSYWACMPSKALLRSGHAIRAAGRLPGAREAVTGELNAAAVLARRDAFTNNWDDSGQAEWVGAEGIDLIRGFGELVGRGRVRVGERTLTARAVALATGSVPTLPDVPGLAESRAWGTREVTSTEEVPQSLIVLGGGVAGTEMAFAFAALGTSVTLLSRGALLGREEPFVGAMLAAALAAEGVDVRIGVAPVRVDRGADGNVSVELAGGTTVRAAELLVATGRRPATTGLGLERVGVDAQLTVDDTMLVAGTDWLYAVGDVNGRALLTHQGKYQARAAGEAIAARFAGDGVRDGAWGAHAATADHVAVPRVVFSDPEVAAVGLTEAQAREADLDLRTVEYDIGQVAGAKLHADGYVGRAKLVVDEARGVIVGATFVGQDVADLVHAATIAIVGEVPMERLWHAVPAYPTISEVWLRLLETYRSEAG</sequence>
<evidence type="ECO:0000256" key="2">
    <source>
        <dbReference type="ARBA" id="ARBA00022630"/>
    </source>
</evidence>
<gene>
    <name evidence="9" type="ORF">FB468_1442</name>
</gene>
<dbReference type="EMBL" id="VFON01000001">
    <property type="protein sequence ID" value="TQL43421.1"/>
    <property type="molecule type" value="Genomic_DNA"/>
</dbReference>
<evidence type="ECO:0000259" key="8">
    <source>
        <dbReference type="Pfam" id="PF07992"/>
    </source>
</evidence>
<keyword evidence="2" id="KW-0285">Flavoprotein</keyword>
<comment type="caution">
    <text evidence="9">The sequence shown here is derived from an EMBL/GenBank/DDBJ whole genome shotgun (WGS) entry which is preliminary data.</text>
</comment>
<dbReference type="AlphaFoldDB" id="A0A542Y5S0"/>
<dbReference type="GO" id="GO:0004148">
    <property type="term" value="F:dihydrolipoyl dehydrogenase (NADH) activity"/>
    <property type="evidence" value="ECO:0007669"/>
    <property type="project" value="TreeGrafter"/>
</dbReference>
<dbReference type="GO" id="GO:0006103">
    <property type="term" value="P:2-oxoglutarate metabolic process"/>
    <property type="evidence" value="ECO:0007669"/>
    <property type="project" value="TreeGrafter"/>
</dbReference>
<evidence type="ECO:0000256" key="6">
    <source>
        <dbReference type="PIRSR" id="PIRSR000350-4"/>
    </source>
</evidence>
<feature type="binding site" evidence="5">
    <location>
        <position position="126"/>
    </location>
    <ligand>
        <name>FAD</name>
        <dbReference type="ChEBI" id="CHEBI:57692"/>
    </ligand>
</feature>
<evidence type="ECO:0000313" key="9">
    <source>
        <dbReference type="EMBL" id="TQL43421.1"/>
    </source>
</evidence>
<dbReference type="InterPro" id="IPR001100">
    <property type="entry name" value="Pyr_nuc-diS_OxRdtase"/>
</dbReference>
<dbReference type="Pfam" id="PF02852">
    <property type="entry name" value="Pyr_redox_dim"/>
    <property type="match status" value="1"/>
</dbReference>
<dbReference type="InterPro" id="IPR004099">
    <property type="entry name" value="Pyr_nucl-diS_OxRdtase_dimer"/>
</dbReference>
<dbReference type="PANTHER" id="PTHR22912:SF151">
    <property type="entry name" value="DIHYDROLIPOYL DEHYDROGENASE, MITOCHONDRIAL"/>
    <property type="match status" value="1"/>
</dbReference>
<dbReference type="Pfam" id="PF07992">
    <property type="entry name" value="Pyr_redox_2"/>
    <property type="match status" value="1"/>
</dbReference>
<evidence type="ECO:0000313" key="10">
    <source>
        <dbReference type="Proteomes" id="UP000319094"/>
    </source>
</evidence>
<dbReference type="SUPFAM" id="SSF51905">
    <property type="entry name" value="FAD/NAD(P)-binding domain"/>
    <property type="match status" value="1"/>
</dbReference>
<feature type="binding site" evidence="5">
    <location>
        <begin position="150"/>
        <end position="152"/>
    </location>
    <ligand>
        <name>FAD</name>
        <dbReference type="ChEBI" id="CHEBI:57692"/>
    </ligand>
</feature>
<comment type="similarity">
    <text evidence="1">Belongs to the class-I pyridine nucleotide-disulfide oxidoreductase family.</text>
</comment>
<organism evidence="9 10">
    <name type="scientific">Leucobacter komagatae</name>
    <dbReference type="NCBI Taxonomy" id="55969"/>
    <lineage>
        <taxon>Bacteria</taxon>
        <taxon>Bacillati</taxon>
        <taxon>Actinomycetota</taxon>
        <taxon>Actinomycetes</taxon>
        <taxon>Micrococcales</taxon>
        <taxon>Microbacteriaceae</taxon>
        <taxon>Leucobacter</taxon>
    </lineage>
</organism>
<keyword evidence="3 5" id="KW-0274">FAD</keyword>
<feature type="domain" description="Pyridine nucleotide-disulphide oxidoreductase dimerisation" evidence="7">
    <location>
        <begin position="360"/>
        <end position="466"/>
    </location>
</feature>
<evidence type="ECO:0000256" key="1">
    <source>
        <dbReference type="ARBA" id="ARBA00007532"/>
    </source>
</evidence>
<evidence type="ECO:0000256" key="3">
    <source>
        <dbReference type="ARBA" id="ARBA00022827"/>
    </source>
</evidence>
<keyword evidence="4 5" id="KW-0520">NAD</keyword>
<dbReference type="InterPro" id="IPR050151">
    <property type="entry name" value="Class-I_Pyr_Nuc-Dis_Oxidored"/>
</dbReference>
<comment type="cofactor">
    <cofactor evidence="5">
        <name>FAD</name>
        <dbReference type="ChEBI" id="CHEBI:57692"/>
    </cofactor>
    <text evidence="5">Binds 1 FAD per subunit.</text>
</comment>
<dbReference type="Gene3D" id="3.50.50.60">
    <property type="entry name" value="FAD/NAD(P)-binding domain"/>
    <property type="match status" value="2"/>
</dbReference>
<dbReference type="PRINTS" id="PR00368">
    <property type="entry name" value="FADPNR"/>
</dbReference>
<feature type="domain" description="FAD/NAD(P)-binding" evidence="8">
    <location>
        <begin position="17"/>
        <end position="322"/>
    </location>
</feature>
<feature type="binding site" evidence="5">
    <location>
        <begin position="187"/>
        <end position="194"/>
    </location>
    <ligand>
        <name>NAD(+)</name>
        <dbReference type="ChEBI" id="CHEBI:57540"/>
    </ligand>
</feature>
<dbReference type="SUPFAM" id="SSF55424">
    <property type="entry name" value="FAD/NAD-linked reductases, dimerisation (C-terminal) domain"/>
    <property type="match status" value="1"/>
</dbReference>
<feature type="binding site" evidence="5">
    <location>
        <position position="63"/>
    </location>
    <ligand>
        <name>FAD</name>
        <dbReference type="ChEBI" id="CHEBI:57692"/>
    </ligand>
</feature>
<dbReference type="InterPro" id="IPR036188">
    <property type="entry name" value="FAD/NAD-bd_sf"/>
</dbReference>
<accession>A0A542Y5S0</accession>
<dbReference type="Gene3D" id="3.30.390.30">
    <property type="match status" value="1"/>
</dbReference>
<dbReference type="InterPro" id="IPR016156">
    <property type="entry name" value="FAD/NAD-linked_Rdtase_dimer_sf"/>
</dbReference>
<feature type="disulfide bond" description="Redox-active" evidence="6">
    <location>
        <begin position="54"/>
        <end position="59"/>
    </location>
</feature>
<dbReference type="PANTHER" id="PTHR22912">
    <property type="entry name" value="DISULFIDE OXIDOREDUCTASE"/>
    <property type="match status" value="1"/>
</dbReference>